<dbReference type="EMBL" id="JAWDGP010006498">
    <property type="protein sequence ID" value="KAK3739902.1"/>
    <property type="molecule type" value="Genomic_DNA"/>
</dbReference>
<evidence type="ECO:0000256" key="1">
    <source>
        <dbReference type="SAM" id="MobiDB-lite"/>
    </source>
</evidence>
<gene>
    <name evidence="2" type="ORF">RRG08_018838</name>
</gene>
<organism evidence="2 3">
    <name type="scientific">Elysia crispata</name>
    <name type="common">lettuce slug</name>
    <dbReference type="NCBI Taxonomy" id="231223"/>
    <lineage>
        <taxon>Eukaryota</taxon>
        <taxon>Metazoa</taxon>
        <taxon>Spiralia</taxon>
        <taxon>Lophotrochozoa</taxon>
        <taxon>Mollusca</taxon>
        <taxon>Gastropoda</taxon>
        <taxon>Heterobranchia</taxon>
        <taxon>Euthyneura</taxon>
        <taxon>Panpulmonata</taxon>
        <taxon>Sacoglossa</taxon>
        <taxon>Placobranchoidea</taxon>
        <taxon>Plakobranchidae</taxon>
        <taxon>Elysia</taxon>
    </lineage>
</organism>
<feature type="region of interest" description="Disordered" evidence="1">
    <location>
        <begin position="56"/>
        <end position="75"/>
    </location>
</feature>
<name>A0AAE0YBR3_9GAST</name>
<feature type="compositionally biased region" description="Polar residues" evidence="1">
    <location>
        <begin position="65"/>
        <end position="75"/>
    </location>
</feature>
<accession>A0AAE0YBR3</accession>
<evidence type="ECO:0000313" key="2">
    <source>
        <dbReference type="EMBL" id="KAK3739902.1"/>
    </source>
</evidence>
<dbReference type="Proteomes" id="UP001283361">
    <property type="component" value="Unassembled WGS sequence"/>
</dbReference>
<evidence type="ECO:0000313" key="3">
    <source>
        <dbReference type="Proteomes" id="UP001283361"/>
    </source>
</evidence>
<proteinExistence type="predicted"/>
<comment type="caution">
    <text evidence="2">The sequence shown here is derived from an EMBL/GenBank/DDBJ whole genome shotgun (WGS) entry which is preliminary data.</text>
</comment>
<protein>
    <submittedName>
        <fullName evidence="2">Uncharacterized protein</fullName>
    </submittedName>
</protein>
<dbReference type="AlphaFoldDB" id="A0AAE0YBR3"/>
<reference evidence="2" key="1">
    <citation type="journal article" date="2023" name="G3 (Bethesda)">
        <title>A reference genome for the long-term kleptoplast-retaining sea slug Elysia crispata morphotype clarki.</title>
        <authorList>
            <person name="Eastman K.E."/>
            <person name="Pendleton A.L."/>
            <person name="Shaikh M.A."/>
            <person name="Suttiyut T."/>
            <person name="Ogas R."/>
            <person name="Tomko P."/>
            <person name="Gavelis G."/>
            <person name="Widhalm J.R."/>
            <person name="Wisecaver J.H."/>
        </authorList>
    </citation>
    <scope>NUCLEOTIDE SEQUENCE</scope>
    <source>
        <strain evidence="2">ECLA1</strain>
    </source>
</reference>
<sequence length="75" mass="8733">MRHALPTLKRYTDRSMSFRLNQESIGSTTIFFFFFDFHESAVYKGLNRTLNVITNGKKLPERGSGDSNHITHLRQ</sequence>
<keyword evidence="3" id="KW-1185">Reference proteome</keyword>